<evidence type="ECO:0000256" key="1">
    <source>
        <dbReference type="ARBA" id="ARBA00043985"/>
    </source>
</evidence>
<proteinExistence type="inferred from homology"/>
<comment type="similarity">
    <text evidence="1">Belongs to the PspA/Vipp/IM30 family.</text>
</comment>
<protein>
    <submittedName>
        <fullName evidence="3">PspA/IM30 family protein</fullName>
    </submittedName>
</protein>
<evidence type="ECO:0000313" key="3">
    <source>
        <dbReference type="EMBL" id="MEI4550920.1"/>
    </source>
</evidence>
<gene>
    <name evidence="3" type="ORF">WAE96_14715</name>
</gene>
<dbReference type="Proteomes" id="UP001382455">
    <property type="component" value="Unassembled WGS sequence"/>
</dbReference>
<evidence type="ECO:0000313" key="4">
    <source>
        <dbReference type="Proteomes" id="UP001382455"/>
    </source>
</evidence>
<dbReference type="RefSeq" id="WP_336435986.1">
    <property type="nucleotide sequence ID" value="NZ_JBAWKS010000002.1"/>
</dbReference>
<keyword evidence="4" id="KW-1185">Reference proteome</keyword>
<reference evidence="3 4" key="1">
    <citation type="submission" date="2023-12" db="EMBL/GenBank/DDBJ databases">
        <title>Friends and Foes: Symbiotic and Algicidal bacterial influence on Karenia brevis blooms.</title>
        <authorList>
            <person name="Fei C."/>
            <person name="Mohamed A.R."/>
            <person name="Booker A."/>
            <person name="Arshad M."/>
            <person name="Klass S."/>
            <person name="Ahn S."/>
            <person name="Gilbert P.M."/>
            <person name="Heil C.A."/>
            <person name="Martinez J.M."/>
            <person name="Amin S.A."/>
        </authorList>
    </citation>
    <scope>NUCLEOTIDE SEQUENCE [LARGE SCALE GENOMIC DNA]</scope>
    <source>
        <strain evidence="3 4">CE15</strain>
    </source>
</reference>
<dbReference type="InterPro" id="IPR007157">
    <property type="entry name" value="PspA_VIPP1"/>
</dbReference>
<dbReference type="Pfam" id="PF04012">
    <property type="entry name" value="PspA_IM30"/>
    <property type="match status" value="1"/>
</dbReference>
<dbReference type="EMBL" id="JBAWKS010000002">
    <property type="protein sequence ID" value="MEI4550920.1"/>
    <property type="molecule type" value="Genomic_DNA"/>
</dbReference>
<organism evidence="3 4">
    <name type="scientific">Pseudoalteromonas spongiae</name>
    <dbReference type="NCBI Taxonomy" id="298657"/>
    <lineage>
        <taxon>Bacteria</taxon>
        <taxon>Pseudomonadati</taxon>
        <taxon>Pseudomonadota</taxon>
        <taxon>Gammaproteobacteria</taxon>
        <taxon>Alteromonadales</taxon>
        <taxon>Pseudoalteromonadaceae</taxon>
        <taxon>Pseudoalteromonas</taxon>
    </lineage>
</organism>
<dbReference type="PANTHER" id="PTHR31088:SF9">
    <property type="entry name" value="PHAGE SHOCK PROTEIN A"/>
    <property type="match status" value="1"/>
</dbReference>
<feature type="coiled-coil region" evidence="2">
    <location>
        <begin position="110"/>
        <end position="137"/>
    </location>
</feature>
<name>A0ABU8EVB9_9GAMM</name>
<sequence>MSIFQKLFTALKGGAREVGEGLIDANAIRIFEQEIVDAKNALTQAKKSLTQVMAKEMQSTRAIKAIDNKISEHENYAAHALAQDNEPLALEIAQKIAEFEQQKAHQVEVLQSFQNHIAALKQQIKKAEKIIQENQRQLSMVKTTESVQKATLAVNDTLINNNSSMASAKESLERIKQRQADRQDQINAAEILEAEANNCDLANKLHEAGIGKDASRTQAILARIKAKQS</sequence>
<evidence type="ECO:0000256" key="2">
    <source>
        <dbReference type="SAM" id="Coils"/>
    </source>
</evidence>
<keyword evidence="2" id="KW-0175">Coiled coil</keyword>
<comment type="caution">
    <text evidence="3">The sequence shown here is derived from an EMBL/GenBank/DDBJ whole genome shotgun (WGS) entry which is preliminary data.</text>
</comment>
<dbReference type="PANTHER" id="PTHR31088">
    <property type="entry name" value="MEMBRANE-ASSOCIATED PROTEIN VIPP1, CHLOROPLASTIC"/>
    <property type="match status" value="1"/>
</dbReference>
<accession>A0ABU8EVB9</accession>